<keyword evidence="3" id="KW-1003">Cell membrane</keyword>
<evidence type="ECO:0000256" key="5">
    <source>
        <dbReference type="ARBA" id="ARBA00022989"/>
    </source>
</evidence>
<dbReference type="InterPro" id="IPR000515">
    <property type="entry name" value="MetI-like"/>
</dbReference>
<dbReference type="RefSeq" id="WP_154425336.1">
    <property type="nucleotide sequence ID" value="NZ_VUNN01000010.1"/>
</dbReference>
<comment type="caution">
    <text evidence="9">The sequence shown here is derived from an EMBL/GenBank/DDBJ whole genome shotgun (WGS) entry which is preliminary data.</text>
</comment>
<dbReference type="PANTHER" id="PTHR30151">
    <property type="entry name" value="ALKANE SULFONATE ABC TRANSPORTER-RELATED, MEMBRANE SUBUNIT"/>
    <property type="match status" value="1"/>
</dbReference>
<evidence type="ECO:0000313" key="10">
    <source>
        <dbReference type="Proteomes" id="UP000460549"/>
    </source>
</evidence>
<evidence type="ECO:0000259" key="8">
    <source>
        <dbReference type="PROSITE" id="PS50928"/>
    </source>
</evidence>
<gene>
    <name evidence="9" type="ORF">FYJ80_06160</name>
</gene>
<dbReference type="Gene3D" id="1.10.3720.10">
    <property type="entry name" value="MetI-like"/>
    <property type="match status" value="1"/>
</dbReference>
<keyword evidence="6 7" id="KW-0472">Membrane</keyword>
<keyword evidence="4 7" id="KW-0812">Transmembrane</keyword>
<feature type="transmembrane region" description="Helical" evidence="7">
    <location>
        <begin position="221"/>
        <end position="243"/>
    </location>
</feature>
<feature type="transmembrane region" description="Helical" evidence="7">
    <location>
        <begin position="167"/>
        <end position="189"/>
    </location>
</feature>
<feature type="domain" description="ABC transmembrane type-1" evidence="8">
    <location>
        <begin position="55"/>
        <end position="243"/>
    </location>
</feature>
<accession>A0A7X2PDE8</accession>
<dbReference type="AlphaFoldDB" id="A0A7X2PDE8"/>
<dbReference type="PANTHER" id="PTHR30151:SF0">
    <property type="entry name" value="ABC TRANSPORTER PERMEASE PROTEIN MJ0413-RELATED"/>
    <property type="match status" value="1"/>
</dbReference>
<dbReference type="CDD" id="cd06261">
    <property type="entry name" value="TM_PBP2"/>
    <property type="match status" value="1"/>
</dbReference>
<dbReference type="GO" id="GO:0055085">
    <property type="term" value="P:transmembrane transport"/>
    <property type="evidence" value="ECO:0007669"/>
    <property type="project" value="InterPro"/>
</dbReference>
<evidence type="ECO:0000256" key="3">
    <source>
        <dbReference type="ARBA" id="ARBA00022475"/>
    </source>
</evidence>
<evidence type="ECO:0000256" key="7">
    <source>
        <dbReference type="RuleBase" id="RU363032"/>
    </source>
</evidence>
<feature type="transmembrane region" description="Helical" evidence="7">
    <location>
        <begin position="124"/>
        <end position="146"/>
    </location>
</feature>
<evidence type="ECO:0000313" key="9">
    <source>
        <dbReference type="EMBL" id="MSU06363.1"/>
    </source>
</evidence>
<feature type="transmembrane region" description="Helical" evidence="7">
    <location>
        <begin position="12"/>
        <end position="31"/>
    </location>
</feature>
<comment type="subcellular location">
    <subcellularLocation>
        <location evidence="1 7">Cell membrane</location>
        <topology evidence="1 7">Multi-pass membrane protein</topology>
    </subcellularLocation>
</comment>
<feature type="transmembrane region" description="Helical" evidence="7">
    <location>
        <begin position="97"/>
        <end position="118"/>
    </location>
</feature>
<evidence type="ECO:0000256" key="1">
    <source>
        <dbReference type="ARBA" id="ARBA00004651"/>
    </source>
</evidence>
<organism evidence="9 10">
    <name type="scientific">Bullifex porci</name>
    <dbReference type="NCBI Taxonomy" id="2606638"/>
    <lineage>
        <taxon>Bacteria</taxon>
        <taxon>Pseudomonadati</taxon>
        <taxon>Spirochaetota</taxon>
        <taxon>Spirochaetia</taxon>
        <taxon>Spirochaetales</taxon>
        <taxon>Spirochaetaceae</taxon>
        <taxon>Bullifex</taxon>
    </lineage>
</organism>
<dbReference type="PROSITE" id="PS50928">
    <property type="entry name" value="ABC_TM1"/>
    <property type="match status" value="1"/>
</dbReference>
<comment type="similarity">
    <text evidence="7">Belongs to the binding-protein-dependent transport system permease family.</text>
</comment>
<dbReference type="Proteomes" id="UP000460549">
    <property type="component" value="Unassembled WGS sequence"/>
</dbReference>
<sequence length="253" mass="28394">MKSSTIDEKIKYTLCVIFYLLLWQLVSMWIGEEILLVSPIKVLIRLSELVFELEFWENIAFTCFRILSGFALALLSSCLTSILSYRFNSFRIMMKPLVSAIKATPVASIVIVVLIWVSSRNLSIVISFMMAFPILYSALLSGFDNVDEKLIEMSDIFSFSFIKKLKYIYLPSIINSFITSLTTAIGLAWKSGVAAEVIGLPDGSLGERLYEAKTFLMSQDIFAVTLTVIAISIIIEKVISLIVKTLATRSHLI</sequence>
<evidence type="ECO:0000256" key="2">
    <source>
        <dbReference type="ARBA" id="ARBA00022448"/>
    </source>
</evidence>
<protein>
    <submittedName>
        <fullName evidence="9">ABC transporter permease subunit</fullName>
    </submittedName>
</protein>
<evidence type="ECO:0000256" key="6">
    <source>
        <dbReference type="ARBA" id="ARBA00023136"/>
    </source>
</evidence>
<proteinExistence type="inferred from homology"/>
<keyword evidence="10" id="KW-1185">Reference proteome</keyword>
<dbReference type="InterPro" id="IPR035906">
    <property type="entry name" value="MetI-like_sf"/>
</dbReference>
<dbReference type="EMBL" id="VUNN01000010">
    <property type="protein sequence ID" value="MSU06363.1"/>
    <property type="molecule type" value="Genomic_DNA"/>
</dbReference>
<dbReference type="Pfam" id="PF00528">
    <property type="entry name" value="BPD_transp_1"/>
    <property type="match status" value="1"/>
</dbReference>
<keyword evidence="5 7" id="KW-1133">Transmembrane helix</keyword>
<reference evidence="9 10" key="1">
    <citation type="submission" date="2019-08" db="EMBL/GenBank/DDBJ databases">
        <title>In-depth cultivation of the pig gut microbiome towards novel bacterial diversity and tailored functional studies.</title>
        <authorList>
            <person name="Wylensek D."/>
            <person name="Hitch T.C.A."/>
            <person name="Clavel T."/>
        </authorList>
    </citation>
    <scope>NUCLEOTIDE SEQUENCE [LARGE SCALE GENOMIC DNA]</scope>
    <source>
        <strain evidence="9 10">NM-380-WT-3C1</strain>
    </source>
</reference>
<keyword evidence="2 7" id="KW-0813">Transport</keyword>
<name>A0A7X2PDE8_9SPIO</name>
<feature type="transmembrane region" description="Helical" evidence="7">
    <location>
        <begin position="59"/>
        <end position="85"/>
    </location>
</feature>
<dbReference type="SUPFAM" id="SSF161098">
    <property type="entry name" value="MetI-like"/>
    <property type="match status" value="1"/>
</dbReference>
<evidence type="ECO:0000256" key="4">
    <source>
        <dbReference type="ARBA" id="ARBA00022692"/>
    </source>
</evidence>
<dbReference type="GO" id="GO:0005886">
    <property type="term" value="C:plasma membrane"/>
    <property type="evidence" value="ECO:0007669"/>
    <property type="project" value="UniProtKB-SubCell"/>
</dbReference>